<proteinExistence type="predicted"/>
<evidence type="ECO:0000313" key="1">
    <source>
        <dbReference type="EMBL" id="JAH60403.1"/>
    </source>
</evidence>
<sequence length="33" mass="3797">MNSILRLDRKYVHTLDLCICILLPAYNCCILDG</sequence>
<reference evidence="1" key="2">
    <citation type="journal article" date="2015" name="Fish Shellfish Immunol.">
        <title>Early steps in the European eel (Anguilla anguilla)-Vibrio vulnificus interaction in the gills: Role of the RtxA13 toxin.</title>
        <authorList>
            <person name="Callol A."/>
            <person name="Pajuelo D."/>
            <person name="Ebbesson L."/>
            <person name="Teles M."/>
            <person name="MacKenzie S."/>
            <person name="Amaro C."/>
        </authorList>
    </citation>
    <scope>NUCLEOTIDE SEQUENCE</scope>
</reference>
<name>A0A0E9U609_ANGAN</name>
<dbReference type="EMBL" id="GBXM01048174">
    <property type="protein sequence ID" value="JAH60403.1"/>
    <property type="molecule type" value="Transcribed_RNA"/>
</dbReference>
<dbReference type="AlphaFoldDB" id="A0A0E9U609"/>
<organism evidence="1">
    <name type="scientific">Anguilla anguilla</name>
    <name type="common">European freshwater eel</name>
    <name type="synonym">Muraena anguilla</name>
    <dbReference type="NCBI Taxonomy" id="7936"/>
    <lineage>
        <taxon>Eukaryota</taxon>
        <taxon>Metazoa</taxon>
        <taxon>Chordata</taxon>
        <taxon>Craniata</taxon>
        <taxon>Vertebrata</taxon>
        <taxon>Euteleostomi</taxon>
        <taxon>Actinopterygii</taxon>
        <taxon>Neopterygii</taxon>
        <taxon>Teleostei</taxon>
        <taxon>Anguilliformes</taxon>
        <taxon>Anguillidae</taxon>
        <taxon>Anguilla</taxon>
    </lineage>
</organism>
<protein>
    <submittedName>
        <fullName evidence="1">Uncharacterized protein</fullName>
    </submittedName>
</protein>
<accession>A0A0E9U609</accession>
<reference evidence="1" key="1">
    <citation type="submission" date="2014-11" db="EMBL/GenBank/DDBJ databases">
        <authorList>
            <person name="Amaro Gonzalez C."/>
        </authorList>
    </citation>
    <scope>NUCLEOTIDE SEQUENCE</scope>
</reference>